<dbReference type="PANTHER" id="PTHR37611:SF2">
    <property type="entry name" value="VIRUS-SPECIFIC-SIGNALING-PATHWAY REGULATED PROTEIN-RELATED"/>
    <property type="match status" value="1"/>
</dbReference>
<dbReference type="PANTHER" id="PTHR37611">
    <property type="entry name" value="VIRUS-SPECIFIC-SIGNALING-PATHWAY REGULATED PROTEIN-RELATED"/>
    <property type="match status" value="1"/>
</dbReference>
<accession>A0AAV1XY46</accession>
<dbReference type="EMBL" id="CAXHTB010000019">
    <property type="protein sequence ID" value="CAL0326467.1"/>
    <property type="molecule type" value="Genomic_DNA"/>
</dbReference>
<proteinExistence type="predicted"/>
<dbReference type="Proteomes" id="UP001497480">
    <property type="component" value="Unassembled WGS sequence"/>
</dbReference>
<reference evidence="1 2" key="1">
    <citation type="submission" date="2024-03" db="EMBL/GenBank/DDBJ databases">
        <authorList>
            <person name="Martinez-Hernandez J."/>
        </authorList>
    </citation>
    <scope>NUCLEOTIDE SEQUENCE [LARGE SCALE GENOMIC DNA]</scope>
</reference>
<evidence type="ECO:0000313" key="2">
    <source>
        <dbReference type="Proteomes" id="UP001497480"/>
    </source>
</evidence>
<name>A0AAV1XY46_LUPLU</name>
<protein>
    <submittedName>
        <fullName evidence="1">Uncharacterized protein</fullName>
    </submittedName>
</protein>
<gene>
    <name evidence="1" type="ORF">LLUT_LOCUS27527</name>
</gene>
<dbReference type="AlphaFoldDB" id="A0AAV1XY46"/>
<evidence type="ECO:0000313" key="1">
    <source>
        <dbReference type="EMBL" id="CAL0326467.1"/>
    </source>
</evidence>
<sequence length="156" mass="17405">MGSQVCETLAFMNGDDGLSEMEVMEINGALLMSLMEESPSDESDDDRLDNLMRSFEAEIRSGSKNMEGHNYSASIGSEFVSNIGEDTQSWIIGEMDGQDCWTSSSEFGMEWVDMDVIAYSPCDNRSWFIDTHGDVMDNKVGLAWENMDSVSYENAL</sequence>
<comment type="caution">
    <text evidence="1">The sequence shown here is derived from an EMBL/GenBank/DDBJ whole genome shotgun (WGS) entry which is preliminary data.</text>
</comment>
<organism evidence="1 2">
    <name type="scientific">Lupinus luteus</name>
    <name type="common">European yellow lupine</name>
    <dbReference type="NCBI Taxonomy" id="3873"/>
    <lineage>
        <taxon>Eukaryota</taxon>
        <taxon>Viridiplantae</taxon>
        <taxon>Streptophyta</taxon>
        <taxon>Embryophyta</taxon>
        <taxon>Tracheophyta</taxon>
        <taxon>Spermatophyta</taxon>
        <taxon>Magnoliopsida</taxon>
        <taxon>eudicotyledons</taxon>
        <taxon>Gunneridae</taxon>
        <taxon>Pentapetalae</taxon>
        <taxon>rosids</taxon>
        <taxon>fabids</taxon>
        <taxon>Fabales</taxon>
        <taxon>Fabaceae</taxon>
        <taxon>Papilionoideae</taxon>
        <taxon>50 kb inversion clade</taxon>
        <taxon>genistoids sensu lato</taxon>
        <taxon>core genistoids</taxon>
        <taxon>Genisteae</taxon>
        <taxon>Lupinus</taxon>
    </lineage>
</organism>
<keyword evidence="2" id="KW-1185">Reference proteome</keyword>